<feature type="transmembrane region" description="Helical" evidence="1">
    <location>
        <begin position="100"/>
        <end position="121"/>
    </location>
</feature>
<feature type="transmembrane region" description="Helical" evidence="1">
    <location>
        <begin position="24"/>
        <end position="43"/>
    </location>
</feature>
<keyword evidence="1" id="KW-1133">Transmembrane helix</keyword>
<evidence type="ECO:0000256" key="1">
    <source>
        <dbReference type="SAM" id="Phobius"/>
    </source>
</evidence>
<gene>
    <name evidence="2" type="ordered locus">Dret_0224</name>
</gene>
<evidence type="ECO:0008006" key="4">
    <source>
        <dbReference type="Google" id="ProtNLM"/>
    </source>
</evidence>
<feature type="transmembrane region" description="Helical" evidence="1">
    <location>
        <begin position="155"/>
        <end position="175"/>
    </location>
</feature>
<reference evidence="3" key="1">
    <citation type="submission" date="2009-09" db="EMBL/GenBank/DDBJ databases">
        <title>The complete chromosome of Desulfohalobium retbaense DSM 5692.</title>
        <authorList>
            <consortium name="US DOE Joint Genome Institute (JGI-PGF)"/>
            <person name="Lucas S."/>
            <person name="Copeland A."/>
            <person name="Lapidus A."/>
            <person name="Glavina del Rio T."/>
            <person name="Dalin E."/>
            <person name="Tice H."/>
            <person name="Bruce D."/>
            <person name="Goodwin L."/>
            <person name="Pitluck S."/>
            <person name="Kyrpides N."/>
            <person name="Mavromatis K."/>
            <person name="Ivanova N."/>
            <person name="Mikhailova N."/>
            <person name="Munk A.C."/>
            <person name="Brettin T."/>
            <person name="Detter J.C."/>
            <person name="Han C."/>
            <person name="Tapia R."/>
            <person name="Larimer F."/>
            <person name="Land M."/>
            <person name="Hauser L."/>
            <person name="Markowitz V."/>
            <person name="Cheng J.-F."/>
            <person name="Hugenholtz P."/>
            <person name="Woyke T."/>
            <person name="Wu D."/>
            <person name="Spring S."/>
            <person name="Klenk H.-P."/>
            <person name="Eisen J.A."/>
        </authorList>
    </citation>
    <scope>NUCLEOTIDE SEQUENCE [LARGE SCALE GENOMIC DNA]</scope>
    <source>
        <strain evidence="3">DSM 5692</strain>
    </source>
</reference>
<sequence length="351" mass="38524">MSMTNDAGMTEETLTPQSSRARQTFWGVVLLAVIFLAAAGLSVEAWMQLYAGRSLCSTSACEVVGEFVRIGEAGLVVTGAVFFWLVWAVVFFARRYPQPWLWGSATLLVCGALAFDGGLLGYQFMGLGEQCLLCLAVGLSLGLVTALLARVRGSWLLLFLGLAVWTGGFAANSVLRIDPDSPPVAETAFLESAGDASKAPLRLHLFFSLHCGHCSELAANLAVNQAWQKAYWTLSATDSAERDLRRLAAIQRDGDAASNPFVSILRVESQKEVPKGPVPEAIRRATHKTQVFFRHRRWRGVPVLLAQEGLGKKVVLTGKESIMRYLARQDILTRRIDMHKLRENLPRPPEP</sequence>
<feature type="transmembrane region" description="Helical" evidence="1">
    <location>
        <begin position="127"/>
        <end position="148"/>
    </location>
</feature>
<dbReference type="AlphaFoldDB" id="C8WZQ1"/>
<keyword evidence="1" id="KW-0472">Membrane</keyword>
<dbReference type="KEGG" id="drt:Dret_0224"/>
<dbReference type="Proteomes" id="UP000001052">
    <property type="component" value="Chromosome"/>
</dbReference>
<name>C8WZQ1_DESRD</name>
<feature type="transmembrane region" description="Helical" evidence="1">
    <location>
        <begin position="73"/>
        <end position="93"/>
    </location>
</feature>
<accession>C8WZQ1</accession>
<dbReference type="STRING" id="485915.Dret_0224"/>
<keyword evidence="1" id="KW-0812">Transmembrane</keyword>
<dbReference type="eggNOG" id="COG0526">
    <property type="taxonomic scope" value="Bacteria"/>
</dbReference>
<evidence type="ECO:0000313" key="2">
    <source>
        <dbReference type="EMBL" id="ACV67526.1"/>
    </source>
</evidence>
<proteinExistence type="predicted"/>
<dbReference type="HOGENOM" id="CLU_789236_0_0_7"/>
<evidence type="ECO:0000313" key="3">
    <source>
        <dbReference type="Proteomes" id="UP000001052"/>
    </source>
</evidence>
<organism evidence="2 3">
    <name type="scientific">Desulfohalobium retbaense (strain ATCC 49708 / DSM 5692 / JCM 16813 / HR100)</name>
    <dbReference type="NCBI Taxonomy" id="485915"/>
    <lineage>
        <taxon>Bacteria</taxon>
        <taxon>Pseudomonadati</taxon>
        <taxon>Thermodesulfobacteriota</taxon>
        <taxon>Desulfovibrionia</taxon>
        <taxon>Desulfovibrionales</taxon>
        <taxon>Desulfohalobiaceae</taxon>
        <taxon>Desulfohalobium</taxon>
    </lineage>
</organism>
<dbReference type="EMBL" id="CP001734">
    <property type="protein sequence ID" value="ACV67526.1"/>
    <property type="molecule type" value="Genomic_DNA"/>
</dbReference>
<keyword evidence="3" id="KW-1185">Reference proteome</keyword>
<reference evidence="2 3" key="2">
    <citation type="journal article" date="2010" name="Stand. Genomic Sci.">
        <title>Complete genome sequence of Desulfohalobium retbaense type strain (HR(100)).</title>
        <authorList>
            <person name="Spring S."/>
            <person name="Nolan M."/>
            <person name="Lapidus A."/>
            <person name="Glavina Del Rio T."/>
            <person name="Copeland A."/>
            <person name="Tice H."/>
            <person name="Cheng J.F."/>
            <person name="Lucas S."/>
            <person name="Land M."/>
            <person name="Chen F."/>
            <person name="Bruce D."/>
            <person name="Goodwin L."/>
            <person name="Pitluck S."/>
            <person name="Ivanova N."/>
            <person name="Mavromatis K."/>
            <person name="Mikhailova N."/>
            <person name="Pati A."/>
            <person name="Chen A."/>
            <person name="Palaniappan K."/>
            <person name="Hauser L."/>
            <person name="Chang Y.J."/>
            <person name="Jeffries C.D."/>
            <person name="Munk C."/>
            <person name="Kiss H."/>
            <person name="Chain P."/>
            <person name="Han C."/>
            <person name="Brettin T."/>
            <person name="Detter J.C."/>
            <person name="Schuler E."/>
            <person name="Goker M."/>
            <person name="Rohde M."/>
            <person name="Bristow J."/>
            <person name="Eisen J.A."/>
            <person name="Markowitz V."/>
            <person name="Hugenholtz P."/>
            <person name="Kyrpides N.C."/>
            <person name="Klenk H.P."/>
        </authorList>
    </citation>
    <scope>NUCLEOTIDE SEQUENCE [LARGE SCALE GENOMIC DNA]</scope>
    <source>
        <strain evidence="2 3">DSM 5692</strain>
    </source>
</reference>
<protein>
    <recommendedName>
        <fullName evidence="4">Vitamin K epoxide reductase</fullName>
    </recommendedName>
</protein>